<evidence type="ECO:0000313" key="2">
    <source>
        <dbReference type="Proteomes" id="UP000242683"/>
    </source>
</evidence>
<gene>
    <name evidence="1" type="ORF">HK23_08670</name>
</gene>
<comment type="caution">
    <text evidence="1">The sequence shown here is derived from an EMBL/GenBank/DDBJ whole genome shotgun (WGS) entry which is preliminary data.</text>
</comment>
<accession>A0A1Y3G3C6</accession>
<proteinExistence type="predicted"/>
<dbReference type="AlphaFoldDB" id="A0A1Y3G3C6"/>
<protein>
    <submittedName>
        <fullName evidence="1">Uncharacterized protein</fullName>
    </submittedName>
</protein>
<evidence type="ECO:0000313" key="1">
    <source>
        <dbReference type="EMBL" id="OUJ04534.1"/>
    </source>
</evidence>
<sequence length="70" mass="8001">MAKVCPGSILFIFEIMKSSSSQSKNHHLYGKGSYTHGLYETILMTKVSHDQTFTYWHCRAQPQHNGLCQP</sequence>
<dbReference type="EMBL" id="JOPG01000029">
    <property type="protein sequence ID" value="OUJ04534.1"/>
    <property type="molecule type" value="Genomic_DNA"/>
</dbReference>
<name>A0A1Y3G3C6_9PROT</name>
<organism evidence="1 2">
    <name type="scientific">Acetobacter malorum</name>
    <dbReference type="NCBI Taxonomy" id="178901"/>
    <lineage>
        <taxon>Bacteria</taxon>
        <taxon>Pseudomonadati</taxon>
        <taxon>Pseudomonadota</taxon>
        <taxon>Alphaproteobacteria</taxon>
        <taxon>Acetobacterales</taxon>
        <taxon>Acetobacteraceae</taxon>
        <taxon>Acetobacter</taxon>
    </lineage>
</organism>
<reference evidence="2" key="1">
    <citation type="submission" date="2014-06" db="EMBL/GenBank/DDBJ databases">
        <authorList>
            <person name="Winans N.J."/>
            <person name="Newell P.D."/>
            <person name="Douglas A.E."/>
        </authorList>
    </citation>
    <scope>NUCLEOTIDE SEQUENCE [LARGE SCALE GENOMIC DNA]</scope>
    <source>
        <strain evidence="2">DsW_057</strain>
    </source>
</reference>
<dbReference type="Proteomes" id="UP000242683">
    <property type="component" value="Unassembled WGS sequence"/>
</dbReference>